<dbReference type="Pfam" id="PF00933">
    <property type="entry name" value="Glyco_hydro_3"/>
    <property type="match status" value="1"/>
</dbReference>
<comment type="similarity">
    <text evidence="1">Belongs to the glycosyl hydrolase 3 family.</text>
</comment>
<organism evidence="4 5">
    <name type="scientific">Kribbella caucasensis</name>
    <dbReference type="NCBI Taxonomy" id="2512215"/>
    <lineage>
        <taxon>Bacteria</taxon>
        <taxon>Bacillati</taxon>
        <taxon>Actinomycetota</taxon>
        <taxon>Actinomycetes</taxon>
        <taxon>Propionibacteriales</taxon>
        <taxon>Kribbellaceae</taxon>
        <taxon>Kribbella</taxon>
    </lineage>
</organism>
<dbReference type="Gene3D" id="2.60.40.10">
    <property type="entry name" value="Immunoglobulins"/>
    <property type="match status" value="1"/>
</dbReference>
<feature type="domain" description="Fibronectin type III-like" evidence="3">
    <location>
        <begin position="650"/>
        <end position="719"/>
    </location>
</feature>
<evidence type="ECO:0000313" key="4">
    <source>
        <dbReference type="EMBL" id="TDO51644.1"/>
    </source>
</evidence>
<dbReference type="EMBL" id="SNWQ01000003">
    <property type="protein sequence ID" value="TDO51644.1"/>
    <property type="molecule type" value="Genomic_DNA"/>
</dbReference>
<proteinExistence type="inferred from homology"/>
<dbReference type="SUPFAM" id="SSF51445">
    <property type="entry name" value="(Trans)glycosidases"/>
    <property type="match status" value="1"/>
</dbReference>
<dbReference type="SUPFAM" id="SSF52279">
    <property type="entry name" value="Beta-D-glucan exohydrolase, C-terminal domain"/>
    <property type="match status" value="1"/>
</dbReference>
<reference evidence="4 5" key="1">
    <citation type="submission" date="2019-03" db="EMBL/GenBank/DDBJ databases">
        <title>Genomic Encyclopedia of Type Strains, Phase III (KMG-III): the genomes of soil and plant-associated and newly described type strains.</title>
        <authorList>
            <person name="Whitman W."/>
        </authorList>
    </citation>
    <scope>NUCLEOTIDE SEQUENCE [LARGE SCALE GENOMIC DNA]</scope>
    <source>
        <strain evidence="4 5">VKM Ac-2527</strain>
    </source>
</reference>
<name>A0A4R6KJZ9_9ACTN</name>
<evidence type="ECO:0000259" key="3">
    <source>
        <dbReference type="SMART" id="SM01217"/>
    </source>
</evidence>
<evidence type="ECO:0000256" key="2">
    <source>
        <dbReference type="ARBA" id="ARBA00022801"/>
    </source>
</evidence>
<keyword evidence="2 4" id="KW-0378">Hydrolase</keyword>
<evidence type="ECO:0000256" key="1">
    <source>
        <dbReference type="ARBA" id="ARBA00005336"/>
    </source>
</evidence>
<dbReference type="PANTHER" id="PTHR42715">
    <property type="entry name" value="BETA-GLUCOSIDASE"/>
    <property type="match status" value="1"/>
</dbReference>
<sequence>MSRDVTFPSNMYGKSVEEVRAGAVAEVVAAGLYAELTDAERLGLLDGDQEFWPGMQEFFEEGYNLRPIVHGAVPRLGIPGLRFSDGPRGVVMGNSTAFPVSMARGATWDVGLEERIGEVIGAEARAQGANFFGGVCINLPRHPAWGRAQETYGEDPVVLGEFGAALTRGVQRHVMACAKHYALNSMENARFSVDVTCDDATLHEVYLPHFRRVVEEGVSAVMSAYNSVNGEWCGQNEPLLTGVLRDQWGFRGVVVSDFVWGLRDAVLSLRAGLDVEEPFRQQRAQLLASALVEGQASWSDVERAGVRILATQLRHAASVDATAPARDVVASAEHRALAREAAALSMVLLRNEPVDGAPVLPLSAADLGSIAVIGRLADEPGTGDHGSSDVRAPEVVTALEGLRAALPGVDIRHTAADDPAEAAALAAACDVAVIVAGFTAEDEGEFVDPEAFGRPELRALYPPAADPELAERLVGAPAADQKSLVGSGNVGGDRARLTLRPVDEDIIRACAAANPRTVVAVRAAGAVLMEAWRESVPGVLMAWYSGMEGGHALADVLLGNVDATGRLPFSIPTDEAHLPAFDPDATAITYDRWFGQRLLDRLGVQAAYPLGFGLSYTTFALDGADAEVDQAETLRVTTTVRNTGDRPGRHVAQVYGVRLDGDRAGERALLGFTPVHLQPGASQTITITASLRPLGRWTPDTQQLRIPAGPIRIEVAAWSGDPARQRTELTLPEL</sequence>
<dbReference type="AlphaFoldDB" id="A0A4R6KJZ9"/>
<evidence type="ECO:0000313" key="5">
    <source>
        <dbReference type="Proteomes" id="UP000295388"/>
    </source>
</evidence>
<dbReference type="InterPro" id="IPR001764">
    <property type="entry name" value="Glyco_hydro_3_N"/>
</dbReference>
<comment type="caution">
    <text evidence="4">The sequence shown here is derived from an EMBL/GenBank/DDBJ whole genome shotgun (WGS) entry which is preliminary data.</text>
</comment>
<dbReference type="Gene3D" id="3.40.50.1700">
    <property type="entry name" value="Glycoside hydrolase family 3 C-terminal domain"/>
    <property type="match status" value="1"/>
</dbReference>
<dbReference type="InterPro" id="IPR050288">
    <property type="entry name" value="Cellulose_deg_GH3"/>
</dbReference>
<dbReference type="Pfam" id="PF14310">
    <property type="entry name" value="Fn3-like"/>
    <property type="match status" value="1"/>
</dbReference>
<dbReference type="InterPro" id="IPR017853">
    <property type="entry name" value="GH"/>
</dbReference>
<dbReference type="InterPro" id="IPR013783">
    <property type="entry name" value="Ig-like_fold"/>
</dbReference>
<dbReference type="PANTHER" id="PTHR42715:SF3">
    <property type="entry name" value="BETA-GLUCOSIDASE B-RELATED"/>
    <property type="match status" value="1"/>
</dbReference>
<dbReference type="Pfam" id="PF01915">
    <property type="entry name" value="Glyco_hydro_3_C"/>
    <property type="match status" value="1"/>
</dbReference>
<keyword evidence="5" id="KW-1185">Reference proteome</keyword>
<dbReference type="Proteomes" id="UP000295388">
    <property type="component" value="Unassembled WGS sequence"/>
</dbReference>
<dbReference type="InterPro" id="IPR036881">
    <property type="entry name" value="Glyco_hydro_3_C_sf"/>
</dbReference>
<dbReference type="GO" id="GO:0009251">
    <property type="term" value="P:glucan catabolic process"/>
    <property type="evidence" value="ECO:0007669"/>
    <property type="project" value="TreeGrafter"/>
</dbReference>
<dbReference type="GO" id="GO:0008422">
    <property type="term" value="F:beta-glucosidase activity"/>
    <property type="evidence" value="ECO:0007669"/>
    <property type="project" value="TreeGrafter"/>
</dbReference>
<gene>
    <name evidence="4" type="ORF">EV643_103383</name>
</gene>
<dbReference type="RefSeq" id="WP_202869465.1">
    <property type="nucleotide sequence ID" value="NZ_SNWQ01000003.1"/>
</dbReference>
<dbReference type="InterPro" id="IPR026891">
    <property type="entry name" value="Fn3-like"/>
</dbReference>
<dbReference type="Gene3D" id="3.20.20.300">
    <property type="entry name" value="Glycoside hydrolase, family 3, N-terminal domain"/>
    <property type="match status" value="1"/>
</dbReference>
<accession>A0A4R6KJZ9</accession>
<dbReference type="InterPro" id="IPR002772">
    <property type="entry name" value="Glyco_hydro_3_C"/>
</dbReference>
<protein>
    <submittedName>
        <fullName evidence="4">Beta-glucosidase-like glycosyl hydrolase</fullName>
    </submittedName>
</protein>
<dbReference type="InterPro" id="IPR036962">
    <property type="entry name" value="Glyco_hydro_3_N_sf"/>
</dbReference>
<dbReference type="PRINTS" id="PR00133">
    <property type="entry name" value="GLHYDRLASE3"/>
</dbReference>
<dbReference type="SMART" id="SM01217">
    <property type="entry name" value="Fn3_like"/>
    <property type="match status" value="1"/>
</dbReference>